<dbReference type="Proteomes" id="UP000247892">
    <property type="component" value="Unassembled WGS sequence"/>
</dbReference>
<dbReference type="RefSeq" id="WP_110343703.1">
    <property type="nucleotide sequence ID" value="NZ_JBHVKT010000036.1"/>
</dbReference>
<dbReference type="EMBL" id="MASU01000022">
    <property type="protein sequence ID" value="PXY18241.1"/>
    <property type="molecule type" value="Genomic_DNA"/>
</dbReference>
<organism evidence="1 2">
    <name type="scientific">Prauserella flavalba</name>
    <dbReference type="NCBI Taxonomy" id="1477506"/>
    <lineage>
        <taxon>Bacteria</taxon>
        <taxon>Bacillati</taxon>
        <taxon>Actinomycetota</taxon>
        <taxon>Actinomycetes</taxon>
        <taxon>Pseudonocardiales</taxon>
        <taxon>Pseudonocardiaceae</taxon>
        <taxon>Prauserella</taxon>
    </lineage>
</organism>
<gene>
    <name evidence="1" type="ORF">BA062_35925</name>
</gene>
<dbReference type="AlphaFoldDB" id="A0A318LMN5"/>
<sequence length="73" mass="8539">MAAEPQSPVKDKNYNLISAIQASLHYVWQMENYIADAERDGDRELATWFRKIQENNRKAGDQGKDMLLKRLKE</sequence>
<protein>
    <submittedName>
        <fullName evidence="1">Uncharacterized protein</fullName>
    </submittedName>
</protein>
<keyword evidence="2" id="KW-1185">Reference proteome</keyword>
<reference evidence="1 2" key="1">
    <citation type="submission" date="2016-07" db="EMBL/GenBank/DDBJ databases">
        <title>Draft genome sequence of Prauserella sp. YIM 121212, isolated from alkaline soil.</title>
        <authorList>
            <person name="Ruckert C."/>
            <person name="Albersmeier A."/>
            <person name="Jiang C.-L."/>
            <person name="Jiang Y."/>
            <person name="Kalinowski J."/>
            <person name="Schneider O."/>
            <person name="Winkler A."/>
            <person name="Zotchev S.B."/>
        </authorList>
    </citation>
    <scope>NUCLEOTIDE SEQUENCE [LARGE SCALE GENOMIC DNA]</scope>
    <source>
        <strain evidence="1 2">YIM 121212</strain>
    </source>
</reference>
<dbReference type="OrthoDB" id="495805at2"/>
<evidence type="ECO:0000313" key="2">
    <source>
        <dbReference type="Proteomes" id="UP000247892"/>
    </source>
</evidence>
<evidence type="ECO:0000313" key="1">
    <source>
        <dbReference type="EMBL" id="PXY18241.1"/>
    </source>
</evidence>
<name>A0A318LMN5_9PSEU</name>
<accession>A0A318LMN5</accession>
<proteinExistence type="predicted"/>
<comment type="caution">
    <text evidence="1">The sequence shown here is derived from an EMBL/GenBank/DDBJ whole genome shotgun (WGS) entry which is preliminary data.</text>
</comment>